<evidence type="ECO:0000256" key="5">
    <source>
        <dbReference type="ARBA" id="ARBA00022777"/>
    </source>
</evidence>
<evidence type="ECO:0000256" key="1">
    <source>
        <dbReference type="ARBA" id="ARBA00000085"/>
    </source>
</evidence>
<dbReference type="InterPro" id="IPR005467">
    <property type="entry name" value="His_kinase_dom"/>
</dbReference>
<dbReference type="GO" id="GO:0016036">
    <property type="term" value="P:cellular response to phosphate starvation"/>
    <property type="evidence" value="ECO:0007669"/>
    <property type="project" value="TreeGrafter"/>
</dbReference>
<dbReference type="GO" id="GO:0005886">
    <property type="term" value="C:plasma membrane"/>
    <property type="evidence" value="ECO:0007669"/>
    <property type="project" value="TreeGrafter"/>
</dbReference>
<evidence type="ECO:0000256" key="2">
    <source>
        <dbReference type="ARBA" id="ARBA00012438"/>
    </source>
</evidence>
<dbReference type="PANTHER" id="PTHR45453:SF1">
    <property type="entry name" value="PHOSPHATE REGULON SENSOR PROTEIN PHOR"/>
    <property type="match status" value="1"/>
</dbReference>
<name>A0A7M3SX36_9FLAO</name>
<feature type="domain" description="Histidine kinase" evidence="7">
    <location>
        <begin position="151"/>
        <end position="365"/>
    </location>
</feature>
<dbReference type="GO" id="GO:0004721">
    <property type="term" value="F:phosphoprotein phosphatase activity"/>
    <property type="evidence" value="ECO:0007669"/>
    <property type="project" value="TreeGrafter"/>
</dbReference>
<dbReference type="AlphaFoldDB" id="A0A7M3SX36"/>
<dbReference type="RefSeq" id="WP_156273188.1">
    <property type="nucleotide sequence ID" value="NZ_BAABGI010000002.1"/>
</dbReference>
<accession>A0A7M3SX36</accession>
<dbReference type="Gene3D" id="3.30.565.10">
    <property type="entry name" value="Histidine kinase-like ATPase, C-terminal domain"/>
    <property type="match status" value="1"/>
</dbReference>
<evidence type="ECO:0000313" key="8">
    <source>
        <dbReference type="EMBL" id="MUP41167.1"/>
    </source>
</evidence>
<keyword evidence="4" id="KW-0808">Transferase</keyword>
<dbReference type="Proteomes" id="UP000460416">
    <property type="component" value="Unassembled WGS sequence"/>
</dbReference>
<evidence type="ECO:0000256" key="3">
    <source>
        <dbReference type="ARBA" id="ARBA00022553"/>
    </source>
</evidence>
<dbReference type="InterPro" id="IPR004358">
    <property type="entry name" value="Sig_transdc_His_kin-like_C"/>
</dbReference>
<keyword evidence="5 8" id="KW-0418">Kinase</keyword>
<dbReference type="GO" id="GO:0000155">
    <property type="term" value="F:phosphorelay sensor kinase activity"/>
    <property type="evidence" value="ECO:0007669"/>
    <property type="project" value="InterPro"/>
</dbReference>
<sequence length="380" mass="42817">MYAASKILKLHSAEIMQNWEAQVKKEIPASNISSNKALRNRLPEVLNDIAEMFSEYNELLEIEKHEKYGKIIKSSFDHGRNRAISTHYTLKQILKEYVIFHKVLTETLENNNVYSKEVGITLKYTLETAMLTSASSFSDSLQEMREKLIGTLAHDIRNPISTAYFVLDVINASDDKARLENLKKIGLRSLKKSLDLVDGLLDAISVKAGEGITLNFSEIDLVKEINWVYQEATEIFNNKVTFDCNCEEVIGVFDPTAIRRVVENLVTNAVKYSARNSVITMKMECIDDEVTIKVHNIGKPIDKDSQSQIFEFLNRGVRSNSTDLEGWGMGLTLVKSVAMAHGGNVDLESSEENGTTFCISLKTNFNKPGKVRTELNFSEN</sequence>
<dbReference type="Gene3D" id="1.10.287.130">
    <property type="match status" value="1"/>
</dbReference>
<keyword evidence="9" id="KW-1185">Reference proteome</keyword>
<dbReference type="SUPFAM" id="SSF47384">
    <property type="entry name" value="Homodimeric domain of signal transducing histidine kinase"/>
    <property type="match status" value="1"/>
</dbReference>
<dbReference type="SMART" id="SM00387">
    <property type="entry name" value="HATPase_c"/>
    <property type="match status" value="1"/>
</dbReference>
<dbReference type="EMBL" id="VJVW01000001">
    <property type="protein sequence ID" value="MUP41167.1"/>
    <property type="molecule type" value="Genomic_DNA"/>
</dbReference>
<keyword evidence="3" id="KW-0597">Phosphoprotein</keyword>
<gene>
    <name evidence="8" type="ORF">FLP08_01130</name>
</gene>
<dbReference type="InterPro" id="IPR003594">
    <property type="entry name" value="HATPase_dom"/>
</dbReference>
<comment type="caution">
    <text evidence="8">The sequence shown here is derived from an EMBL/GenBank/DDBJ whole genome shotgun (WGS) entry which is preliminary data.</text>
</comment>
<evidence type="ECO:0000256" key="4">
    <source>
        <dbReference type="ARBA" id="ARBA00022679"/>
    </source>
</evidence>
<dbReference type="CDD" id="cd00082">
    <property type="entry name" value="HisKA"/>
    <property type="match status" value="1"/>
</dbReference>
<organism evidence="8 9">
    <name type="scientific">Christiangramia aestuarii</name>
    <dbReference type="NCBI Taxonomy" id="1028746"/>
    <lineage>
        <taxon>Bacteria</taxon>
        <taxon>Pseudomonadati</taxon>
        <taxon>Bacteroidota</taxon>
        <taxon>Flavobacteriia</taxon>
        <taxon>Flavobacteriales</taxon>
        <taxon>Flavobacteriaceae</taxon>
        <taxon>Christiangramia</taxon>
    </lineage>
</organism>
<dbReference type="PRINTS" id="PR00344">
    <property type="entry name" value="BCTRLSENSOR"/>
</dbReference>
<dbReference type="PANTHER" id="PTHR45453">
    <property type="entry name" value="PHOSPHATE REGULON SENSOR PROTEIN PHOR"/>
    <property type="match status" value="1"/>
</dbReference>
<protein>
    <recommendedName>
        <fullName evidence="2">histidine kinase</fullName>
        <ecNumber evidence="2">2.7.13.3</ecNumber>
    </recommendedName>
</protein>
<evidence type="ECO:0000313" key="9">
    <source>
        <dbReference type="Proteomes" id="UP000460416"/>
    </source>
</evidence>
<keyword evidence="6" id="KW-0902">Two-component regulatory system</keyword>
<dbReference type="Pfam" id="PF02518">
    <property type="entry name" value="HATPase_c"/>
    <property type="match status" value="1"/>
</dbReference>
<dbReference type="EC" id="2.7.13.3" evidence="2"/>
<dbReference type="SMART" id="SM00388">
    <property type="entry name" value="HisKA"/>
    <property type="match status" value="1"/>
</dbReference>
<comment type="catalytic activity">
    <reaction evidence="1">
        <text>ATP + protein L-histidine = ADP + protein N-phospho-L-histidine.</text>
        <dbReference type="EC" id="2.7.13.3"/>
    </reaction>
</comment>
<dbReference type="PROSITE" id="PS50109">
    <property type="entry name" value="HIS_KIN"/>
    <property type="match status" value="1"/>
</dbReference>
<evidence type="ECO:0000256" key="6">
    <source>
        <dbReference type="ARBA" id="ARBA00023012"/>
    </source>
</evidence>
<dbReference type="InterPro" id="IPR003661">
    <property type="entry name" value="HisK_dim/P_dom"/>
</dbReference>
<dbReference type="InterPro" id="IPR050351">
    <property type="entry name" value="BphY/WalK/GraS-like"/>
</dbReference>
<dbReference type="SUPFAM" id="SSF55874">
    <property type="entry name" value="ATPase domain of HSP90 chaperone/DNA topoisomerase II/histidine kinase"/>
    <property type="match status" value="1"/>
</dbReference>
<evidence type="ECO:0000259" key="7">
    <source>
        <dbReference type="PROSITE" id="PS50109"/>
    </source>
</evidence>
<proteinExistence type="predicted"/>
<dbReference type="InterPro" id="IPR036097">
    <property type="entry name" value="HisK_dim/P_sf"/>
</dbReference>
<dbReference type="InterPro" id="IPR036890">
    <property type="entry name" value="HATPase_C_sf"/>
</dbReference>
<reference evidence="8 9" key="1">
    <citation type="submission" date="2019-07" db="EMBL/GenBank/DDBJ databases">
        <title>Gramella aestuarii sp. nov., isolated from a tidal flat, and emended description of Gramella echinicola.</title>
        <authorList>
            <person name="Liu L."/>
        </authorList>
    </citation>
    <scope>NUCLEOTIDE SEQUENCE [LARGE SCALE GENOMIC DNA]</scope>
    <source>
        <strain evidence="8 9">BS12</strain>
    </source>
</reference>